<organism evidence="1 2">
    <name type="scientific">Promicromonospora alba</name>
    <dbReference type="NCBI Taxonomy" id="1616110"/>
    <lineage>
        <taxon>Bacteria</taxon>
        <taxon>Bacillati</taxon>
        <taxon>Actinomycetota</taxon>
        <taxon>Actinomycetes</taxon>
        <taxon>Micrococcales</taxon>
        <taxon>Promicromonosporaceae</taxon>
        <taxon>Promicromonospora</taxon>
    </lineage>
</organism>
<name>A0ABV9HDG1_9MICO</name>
<dbReference type="RefSeq" id="WP_377133316.1">
    <property type="nucleotide sequence ID" value="NZ_JBHSFI010000003.1"/>
</dbReference>
<protein>
    <submittedName>
        <fullName evidence="1">DUF6236 family protein</fullName>
    </submittedName>
</protein>
<evidence type="ECO:0000313" key="1">
    <source>
        <dbReference type="EMBL" id="MFC4627822.1"/>
    </source>
</evidence>
<sequence length="476" mass="52209">MQHDLAVVADGGSDGAHDRLQHRVGSFDALETALRHRGDGPVGRTLALAVLPGHIIGDLTRDGLEHRGDIVQPHGLYFPYIHVRDDNWLKTAALYWPTVRRLVPHRHQTRDSPTARVFAEAGVLGSEDPRKLLATAGLDLLMALRANADQLASRYRVVPGDGPAHVDHDTARGVFVPAGHKHLGWVHLDKFPFGAVDMLVGHGLAVRGRDSAPSVDSEQDPAWSDYGYDHYPAETWIGLHPAVAAAYMTALVGRFSERGNFQPITDQDDLRAAVPHRDVTEALQLLVGAASRPPSREGLDRYVALSVQAVAPADLSIVPPDKILECREKLRDELMAFRDHVAKQADELAQIASISVDHRELETFNEHVEKHIKKPLEDLERGLKLLRLPTTRTMLTASSFAAPAGVAAATSLLDQPVIAAGVETVAVVGTAWWTGVRHDRKKLRTESEVSYLLGVREQLTPKTLANRARKLWAGTY</sequence>
<proteinExistence type="predicted"/>
<dbReference type="Proteomes" id="UP001596011">
    <property type="component" value="Unassembled WGS sequence"/>
</dbReference>
<dbReference type="Pfam" id="PF19749">
    <property type="entry name" value="DUF6236"/>
    <property type="match status" value="1"/>
</dbReference>
<keyword evidence="2" id="KW-1185">Reference proteome</keyword>
<accession>A0ABV9HDG1</accession>
<evidence type="ECO:0000313" key="2">
    <source>
        <dbReference type="Proteomes" id="UP001596011"/>
    </source>
</evidence>
<dbReference type="InterPro" id="IPR046203">
    <property type="entry name" value="DUF6236"/>
</dbReference>
<dbReference type="EMBL" id="JBHSFI010000003">
    <property type="protein sequence ID" value="MFC4627822.1"/>
    <property type="molecule type" value="Genomic_DNA"/>
</dbReference>
<comment type="caution">
    <text evidence="1">The sequence shown here is derived from an EMBL/GenBank/DDBJ whole genome shotgun (WGS) entry which is preliminary data.</text>
</comment>
<gene>
    <name evidence="1" type="ORF">ACFO6V_06230</name>
</gene>
<reference evidence="2" key="1">
    <citation type="journal article" date="2019" name="Int. J. Syst. Evol. Microbiol.">
        <title>The Global Catalogue of Microorganisms (GCM) 10K type strain sequencing project: providing services to taxonomists for standard genome sequencing and annotation.</title>
        <authorList>
            <consortium name="The Broad Institute Genomics Platform"/>
            <consortium name="The Broad Institute Genome Sequencing Center for Infectious Disease"/>
            <person name="Wu L."/>
            <person name="Ma J."/>
        </authorList>
    </citation>
    <scope>NUCLEOTIDE SEQUENCE [LARGE SCALE GENOMIC DNA]</scope>
    <source>
        <strain evidence="2">CCUG 42722</strain>
    </source>
</reference>